<dbReference type="RefSeq" id="WP_349641674.1">
    <property type="nucleotide sequence ID" value="NZ_CAWVOH010000001.1"/>
</dbReference>
<keyword evidence="2" id="KW-1185">Reference proteome</keyword>
<accession>A0ABM9N4N7</accession>
<protein>
    <submittedName>
        <fullName evidence="1">Uncharacterized protein</fullName>
    </submittedName>
</protein>
<gene>
    <name evidence="1" type="ORF">R54876_GBNLAHCA_00693</name>
</gene>
<comment type="caution">
    <text evidence="1">The sequence shown here is derived from an EMBL/GenBank/DDBJ whole genome shotgun (WGS) entry which is preliminary data.</text>
</comment>
<name>A0ABM9N4N7_9LACO</name>
<organism evidence="1 2">
    <name type="scientific">Eupransor demetentiae</name>
    <dbReference type="NCBI Taxonomy" id="3109584"/>
    <lineage>
        <taxon>Bacteria</taxon>
        <taxon>Bacillati</taxon>
        <taxon>Bacillota</taxon>
        <taxon>Bacilli</taxon>
        <taxon>Lactobacillales</taxon>
        <taxon>Lactobacillaceae</taxon>
        <taxon>Eupransor</taxon>
    </lineage>
</organism>
<sequence length="153" mass="18249">MEDLEARVDEFVRATEEYWLTVKYEFNKNFKKITKSGILMTDIYLGSGIGTATLSKYNNNHGLPNKRHVDLLFDYLLRTFWFEDTDMYKTCMKLKRLEKLIHQKAFMLNGNQASACRLMGIGRKTLHDWSGQRFPTRQTVYWMRENFNRNTNK</sequence>
<dbReference type="Proteomes" id="UP001314241">
    <property type="component" value="Unassembled WGS sequence"/>
</dbReference>
<dbReference type="EMBL" id="CAWVOH010000001">
    <property type="protein sequence ID" value="CAK8054132.1"/>
    <property type="molecule type" value="Genomic_DNA"/>
</dbReference>
<evidence type="ECO:0000313" key="2">
    <source>
        <dbReference type="Proteomes" id="UP001314241"/>
    </source>
</evidence>
<evidence type="ECO:0000313" key="1">
    <source>
        <dbReference type="EMBL" id="CAK8054132.1"/>
    </source>
</evidence>
<proteinExistence type="predicted"/>
<reference evidence="1 2" key="1">
    <citation type="submission" date="2024-01" db="EMBL/GenBank/DDBJ databases">
        <authorList>
            <person name="Botero Cardona J."/>
        </authorList>
    </citation>
    <scope>NUCLEOTIDE SEQUENCE [LARGE SCALE GENOMIC DNA]</scope>
    <source>
        <strain evidence="1 2">LMG 33000</strain>
    </source>
</reference>